<dbReference type="InterPro" id="IPR052704">
    <property type="entry name" value="ECF_Sigma-70_Domain"/>
</dbReference>
<evidence type="ECO:0000313" key="2">
    <source>
        <dbReference type="EMBL" id="PZF84683.1"/>
    </source>
</evidence>
<accession>A0A2W2CWU5</accession>
<reference evidence="2 3" key="1">
    <citation type="submission" date="2018-01" db="EMBL/GenBank/DDBJ databases">
        <title>Draft genome sequence of Jiangella sp. GTF31.</title>
        <authorList>
            <person name="Sahin N."/>
            <person name="Ay H."/>
            <person name="Saygin H."/>
        </authorList>
    </citation>
    <scope>NUCLEOTIDE SEQUENCE [LARGE SCALE GENOMIC DNA]</scope>
    <source>
        <strain evidence="2 3">GTF31</strain>
    </source>
</reference>
<keyword evidence="3" id="KW-1185">Reference proteome</keyword>
<evidence type="ECO:0000313" key="3">
    <source>
        <dbReference type="Proteomes" id="UP000248764"/>
    </source>
</evidence>
<protein>
    <submittedName>
        <fullName evidence="2">Uncharacterized protein</fullName>
    </submittedName>
</protein>
<dbReference type="Proteomes" id="UP000248764">
    <property type="component" value="Unassembled WGS sequence"/>
</dbReference>
<gene>
    <name evidence="2" type="ORF">C1I92_07400</name>
</gene>
<dbReference type="GO" id="GO:0016987">
    <property type="term" value="F:sigma factor activity"/>
    <property type="evidence" value="ECO:0007669"/>
    <property type="project" value="TreeGrafter"/>
</dbReference>
<sequence>MELTTRPESGTQMRPTQLDQRIDTGATTVLASAWPHLSAIAGRLADGTRADSERIIRDAWRRWSVDADSTRSGLPGRFANAGDRIAVEIIAAAHRRTEHPARERAGRTAEPGAGSASETERTQAAELAVLVLRAQLTPAAQLVFVARKAFACPAGGLRRILRSGAIALGDPGRPARTRRDDWPRRRARPMGFRPIARAFRAAARSANLADIEDLLGADLVDRPALWRRLSRPAPATRSIP</sequence>
<dbReference type="PANTHER" id="PTHR30173:SF36">
    <property type="entry name" value="ECF RNA POLYMERASE SIGMA FACTOR SIGJ"/>
    <property type="match status" value="1"/>
</dbReference>
<dbReference type="RefSeq" id="WP_111254023.1">
    <property type="nucleotide sequence ID" value="NZ_POTW01000013.1"/>
</dbReference>
<feature type="region of interest" description="Disordered" evidence="1">
    <location>
        <begin position="94"/>
        <end position="120"/>
    </location>
</feature>
<feature type="compositionally biased region" description="Basic and acidic residues" evidence="1">
    <location>
        <begin position="98"/>
        <end position="107"/>
    </location>
</feature>
<evidence type="ECO:0000256" key="1">
    <source>
        <dbReference type="SAM" id="MobiDB-lite"/>
    </source>
</evidence>
<dbReference type="AlphaFoldDB" id="A0A2W2CWU5"/>
<name>A0A2W2CWU5_9ACTN</name>
<dbReference type="PANTHER" id="PTHR30173">
    <property type="entry name" value="SIGMA 19 FACTOR"/>
    <property type="match status" value="1"/>
</dbReference>
<comment type="caution">
    <text evidence="2">The sequence shown here is derived from an EMBL/GenBank/DDBJ whole genome shotgun (WGS) entry which is preliminary data.</text>
</comment>
<proteinExistence type="predicted"/>
<dbReference type="EMBL" id="POTW01000013">
    <property type="protein sequence ID" value="PZF84683.1"/>
    <property type="molecule type" value="Genomic_DNA"/>
</dbReference>
<organism evidence="2 3">
    <name type="scientific">Jiangella anatolica</name>
    <dbReference type="NCBI Taxonomy" id="2670374"/>
    <lineage>
        <taxon>Bacteria</taxon>
        <taxon>Bacillati</taxon>
        <taxon>Actinomycetota</taxon>
        <taxon>Actinomycetes</taxon>
        <taxon>Jiangellales</taxon>
        <taxon>Jiangellaceae</taxon>
        <taxon>Jiangella</taxon>
    </lineage>
</organism>